<evidence type="ECO:0000313" key="10">
    <source>
        <dbReference type="Proteomes" id="UP000051155"/>
    </source>
</evidence>
<name>A0A0R1Q6T5_9LACO</name>
<dbReference type="Gene3D" id="3.40.50.510">
    <property type="entry name" value="Phosphotransferase system, mannose-type IIA component"/>
    <property type="match status" value="1"/>
</dbReference>
<dbReference type="SUPFAM" id="SSF63520">
    <property type="entry name" value="PTS-regulatory domain, PRD"/>
    <property type="match status" value="2"/>
</dbReference>
<dbReference type="InterPro" id="IPR036634">
    <property type="entry name" value="PRD_sf"/>
</dbReference>
<evidence type="ECO:0000259" key="8">
    <source>
        <dbReference type="PROSITE" id="PS51372"/>
    </source>
</evidence>
<dbReference type="SUPFAM" id="SSF52540">
    <property type="entry name" value="P-loop containing nucleoside triphosphate hydrolases"/>
    <property type="match status" value="1"/>
</dbReference>
<dbReference type="InterPro" id="IPR036662">
    <property type="entry name" value="PTS_EIIA_man-typ_sf"/>
</dbReference>
<dbReference type="PANTHER" id="PTHR32071">
    <property type="entry name" value="TRANSCRIPTIONAL REGULATORY PROTEIN"/>
    <property type="match status" value="1"/>
</dbReference>
<dbReference type="GO" id="GO:0009401">
    <property type="term" value="P:phosphoenolpyruvate-dependent sugar phosphotransferase system"/>
    <property type="evidence" value="ECO:0007669"/>
    <property type="project" value="InterPro"/>
</dbReference>
<evidence type="ECO:0000259" key="6">
    <source>
        <dbReference type="PROSITE" id="PS50045"/>
    </source>
</evidence>
<dbReference type="Proteomes" id="UP000051155">
    <property type="component" value="Unassembled WGS sequence"/>
</dbReference>
<evidence type="ECO:0000256" key="1">
    <source>
        <dbReference type="ARBA" id="ARBA00022679"/>
    </source>
</evidence>
<feature type="domain" description="Sigma-54 factor interaction" evidence="6">
    <location>
        <begin position="134"/>
        <end position="368"/>
    </location>
</feature>
<keyword evidence="1" id="KW-0808">Transferase</keyword>
<dbReference type="InterPro" id="IPR025662">
    <property type="entry name" value="Sigma_54_int_dom_ATP-bd_1"/>
</dbReference>
<feature type="domain" description="PRD" evidence="8">
    <location>
        <begin position="482"/>
        <end position="587"/>
    </location>
</feature>
<sequence length="941" mass="106608">MKRIEKVYNHLLSIWEKADKDKILEQQGNSATELAQSLGLSRSNVSLELNRMVRMGKVLKIKTFPVHYLPVKIVEEKLSIHTFDYFETSSLQQLLQTHSKQVATKREKEGEKASSVDNLSKTKSDQPQNPLLKMIGYKGSLRKATSQAEAAIMYPPHGLHMMLLGQTGAGKTYFANKIYEYARYKKILKEDAPLISFNCADYYNNPQLLMSTLFGHAKGAYTGATEDEKGLVEQADSGVLLLDEVHRLPPEGQEMLFYFIDNGTFNRLGENQKRRRANVLIICATTEDPDSSMLKTFLRRIPMTISIPALEERPLSERVELAKFLFQREVERIKKNLSVRIDVFIALLTEINYGNVGQLKSQVQLTCAQAFLNNIDSKDEVSVQLRDLPEGLRQVWLSNSAKARRKANISEYLDTNTVFYVDKTLQPDEKDNIYELIENKVKALAAEGVPESDIQQYIMVDMHLHIKNFFKQNVSDDNLSKFVDRRIPQFVEHLKQIAEEQLHCRFDRRFIYYLSMHIDAFFKRGNKTDLLMKNEVNKIKHAHEQEYRVAQTFQKEISRTFAVKMPDMEVIYLTMLLTSIKSMSEGKKVGILVAAHGNSTASSMVKVATDLLGDANIAALNMPLTVSPTEILDSLAELTKKLNQGKGVLLLVDMGSLAMFNHRLEKMTGVPLRTLPNVTTSLVLDALRKVNYLDMDLGTIYVSIKQDMAQMIGQLTPDTTGQKKAIVSICMSGSGTARKLKQIISEIVSKTTSEQIKIITISALKMAEEIPKITSEYEIIAAVGTKQPSVAIPYISLEDLIAGNGEKQLIALMDPSVKFPESTIDKNIVVSNMCEDVLHTHLVYLNPFLVYQMLVDWMNKLQSKMQEDFSNSRQIKCIVHTAFALERVLRKNTAKYTEVPSCEVKDTLPVVKETLALSIRPLKIKLPEDELYFITETVLNY</sequence>
<organism evidence="9 10">
    <name type="scientific">Liquorilactobacillus uvarum DSM 19971</name>
    <dbReference type="NCBI Taxonomy" id="1423812"/>
    <lineage>
        <taxon>Bacteria</taxon>
        <taxon>Bacillati</taxon>
        <taxon>Bacillota</taxon>
        <taxon>Bacilli</taxon>
        <taxon>Lactobacillales</taxon>
        <taxon>Lactobacillaceae</taxon>
        <taxon>Liquorilactobacillus</taxon>
    </lineage>
</organism>
<dbReference type="PROSITE" id="PS51096">
    <property type="entry name" value="PTS_EIIA_TYPE_4"/>
    <property type="match status" value="1"/>
</dbReference>
<evidence type="ECO:0000256" key="4">
    <source>
        <dbReference type="ARBA" id="ARBA00023125"/>
    </source>
</evidence>
<protein>
    <submittedName>
        <fullName evidence="9">Ntrc family transcriptional regulator</fullName>
    </submittedName>
</protein>
<evidence type="ECO:0000313" key="9">
    <source>
        <dbReference type="EMBL" id="KRL37011.1"/>
    </source>
</evidence>
<accession>A0A0R1Q6T5</accession>
<dbReference type="InterPro" id="IPR004701">
    <property type="entry name" value="PTS_EIIA_man-typ"/>
</dbReference>
<dbReference type="Pfam" id="PF00158">
    <property type="entry name" value="Sigma54_activat"/>
    <property type="match status" value="1"/>
</dbReference>
<dbReference type="OrthoDB" id="9771372at2"/>
<dbReference type="InterPro" id="IPR002078">
    <property type="entry name" value="Sigma_54_int"/>
</dbReference>
<dbReference type="InterPro" id="IPR027417">
    <property type="entry name" value="P-loop_NTPase"/>
</dbReference>
<dbReference type="Pfam" id="PF00874">
    <property type="entry name" value="PRD"/>
    <property type="match status" value="2"/>
</dbReference>
<dbReference type="GO" id="GO:0006355">
    <property type="term" value="P:regulation of DNA-templated transcription"/>
    <property type="evidence" value="ECO:0007669"/>
    <property type="project" value="InterPro"/>
</dbReference>
<dbReference type="PANTHER" id="PTHR32071:SF90">
    <property type="entry name" value="TRANSCRIPTIONAL REGULATORY PROTEIN LEVR"/>
    <property type="match status" value="1"/>
</dbReference>
<dbReference type="PROSITE" id="PS51372">
    <property type="entry name" value="PRD_2"/>
    <property type="match status" value="2"/>
</dbReference>
<evidence type="ECO:0000256" key="2">
    <source>
        <dbReference type="ARBA" id="ARBA00022741"/>
    </source>
</evidence>
<dbReference type="Gene3D" id="1.10.1790.10">
    <property type="entry name" value="PRD domain"/>
    <property type="match status" value="1"/>
</dbReference>
<dbReference type="PROSITE" id="PS00675">
    <property type="entry name" value="SIGMA54_INTERACT_1"/>
    <property type="match status" value="1"/>
</dbReference>
<dbReference type="InterPro" id="IPR003593">
    <property type="entry name" value="AAA+_ATPase"/>
</dbReference>
<dbReference type="STRING" id="1423812.FD20_GL000723"/>
<feature type="domain" description="PRD" evidence="8">
    <location>
        <begin position="845"/>
        <end position="941"/>
    </location>
</feature>
<keyword evidence="10" id="KW-1185">Reference proteome</keyword>
<evidence type="ECO:0000256" key="3">
    <source>
        <dbReference type="ARBA" id="ARBA00022840"/>
    </source>
</evidence>
<dbReference type="RefSeq" id="WP_057737698.1">
    <property type="nucleotide sequence ID" value="NZ_AZEG01000017.1"/>
</dbReference>
<keyword evidence="2" id="KW-0547">Nucleotide-binding</keyword>
<reference evidence="9 10" key="1">
    <citation type="journal article" date="2015" name="Genome Announc.">
        <title>Expanding the biotechnology potential of lactobacilli through comparative genomics of 213 strains and associated genera.</title>
        <authorList>
            <person name="Sun Z."/>
            <person name="Harris H.M."/>
            <person name="McCann A."/>
            <person name="Guo C."/>
            <person name="Argimon S."/>
            <person name="Zhang W."/>
            <person name="Yang X."/>
            <person name="Jeffery I.B."/>
            <person name="Cooney J.C."/>
            <person name="Kagawa T.F."/>
            <person name="Liu W."/>
            <person name="Song Y."/>
            <person name="Salvetti E."/>
            <person name="Wrobel A."/>
            <person name="Rasinkangas P."/>
            <person name="Parkhill J."/>
            <person name="Rea M.C."/>
            <person name="O'Sullivan O."/>
            <person name="Ritari J."/>
            <person name="Douillard F.P."/>
            <person name="Paul Ross R."/>
            <person name="Yang R."/>
            <person name="Briner A.E."/>
            <person name="Felis G.E."/>
            <person name="de Vos W.M."/>
            <person name="Barrangou R."/>
            <person name="Klaenhammer T.R."/>
            <person name="Caufield P.W."/>
            <person name="Cui Y."/>
            <person name="Zhang H."/>
            <person name="O'Toole P.W."/>
        </authorList>
    </citation>
    <scope>NUCLEOTIDE SEQUENCE [LARGE SCALE GENOMIC DNA]</scope>
    <source>
        <strain evidence="9 10">DSM 19971</strain>
    </source>
</reference>
<dbReference type="PATRIC" id="fig|1423812.3.peg.789"/>
<dbReference type="AlphaFoldDB" id="A0A0R1Q6T5"/>
<feature type="domain" description="PTS EIIA type-4" evidence="7">
    <location>
        <begin position="588"/>
        <end position="712"/>
    </location>
</feature>
<keyword evidence="4" id="KW-0238">DNA-binding</keyword>
<gene>
    <name evidence="9" type="ORF">FD20_GL000723</name>
</gene>
<dbReference type="InterPro" id="IPR011608">
    <property type="entry name" value="PRD"/>
</dbReference>
<evidence type="ECO:0000259" key="7">
    <source>
        <dbReference type="PROSITE" id="PS51096"/>
    </source>
</evidence>
<dbReference type="SMART" id="SM00382">
    <property type="entry name" value="AAA"/>
    <property type="match status" value="1"/>
</dbReference>
<dbReference type="CDD" id="cd00009">
    <property type="entry name" value="AAA"/>
    <property type="match status" value="1"/>
</dbReference>
<feature type="compositionally biased region" description="Basic and acidic residues" evidence="5">
    <location>
        <begin position="104"/>
        <end position="124"/>
    </location>
</feature>
<dbReference type="SUPFAM" id="SSF46785">
    <property type="entry name" value="Winged helix' DNA-binding domain"/>
    <property type="match status" value="1"/>
</dbReference>
<evidence type="ECO:0000256" key="5">
    <source>
        <dbReference type="SAM" id="MobiDB-lite"/>
    </source>
</evidence>
<dbReference type="InterPro" id="IPR036390">
    <property type="entry name" value="WH_DNA-bd_sf"/>
</dbReference>
<dbReference type="GO" id="GO:0005524">
    <property type="term" value="F:ATP binding"/>
    <property type="evidence" value="ECO:0007669"/>
    <property type="project" value="UniProtKB-KW"/>
</dbReference>
<dbReference type="GO" id="GO:0016740">
    <property type="term" value="F:transferase activity"/>
    <property type="evidence" value="ECO:0007669"/>
    <property type="project" value="UniProtKB-KW"/>
</dbReference>
<comment type="caution">
    <text evidence="9">The sequence shown here is derived from an EMBL/GenBank/DDBJ whole genome shotgun (WGS) entry which is preliminary data.</text>
</comment>
<feature type="region of interest" description="Disordered" evidence="5">
    <location>
        <begin position="102"/>
        <end position="130"/>
    </location>
</feature>
<dbReference type="EMBL" id="AZEG01000017">
    <property type="protein sequence ID" value="KRL37011.1"/>
    <property type="molecule type" value="Genomic_DNA"/>
</dbReference>
<keyword evidence="3" id="KW-0067">ATP-binding</keyword>
<dbReference type="GO" id="GO:0003677">
    <property type="term" value="F:DNA binding"/>
    <property type="evidence" value="ECO:0007669"/>
    <property type="project" value="UniProtKB-KW"/>
</dbReference>
<dbReference type="PROSITE" id="PS50045">
    <property type="entry name" value="SIGMA54_INTERACT_4"/>
    <property type="match status" value="1"/>
</dbReference>
<dbReference type="GO" id="GO:0016020">
    <property type="term" value="C:membrane"/>
    <property type="evidence" value="ECO:0007669"/>
    <property type="project" value="InterPro"/>
</dbReference>
<proteinExistence type="predicted"/>
<dbReference type="Pfam" id="PF03610">
    <property type="entry name" value="EIIA-man"/>
    <property type="match status" value="1"/>
</dbReference>
<dbReference type="Gene3D" id="3.40.50.300">
    <property type="entry name" value="P-loop containing nucleotide triphosphate hydrolases"/>
    <property type="match status" value="1"/>
</dbReference>
<dbReference type="SUPFAM" id="SSF53062">
    <property type="entry name" value="PTS system fructose IIA component-like"/>
    <property type="match status" value="1"/>
</dbReference>